<evidence type="ECO:0000256" key="3">
    <source>
        <dbReference type="ARBA" id="ARBA00022989"/>
    </source>
</evidence>
<dbReference type="InterPro" id="IPR004031">
    <property type="entry name" value="PMP22/EMP/MP20/Claudin"/>
</dbReference>
<dbReference type="AlphaFoldDB" id="A0A8W8N711"/>
<evidence type="ECO:0000313" key="6">
    <source>
        <dbReference type="EnsemblMetazoa" id="G5594.1:cds"/>
    </source>
</evidence>
<evidence type="ECO:0000256" key="4">
    <source>
        <dbReference type="ARBA" id="ARBA00023136"/>
    </source>
</evidence>
<feature type="compositionally biased region" description="Basic and acidic residues" evidence="5">
    <location>
        <begin position="1"/>
        <end position="16"/>
    </location>
</feature>
<dbReference type="Proteomes" id="UP000005408">
    <property type="component" value="Unassembled WGS sequence"/>
</dbReference>
<keyword evidence="3" id="KW-1133">Transmembrane helix</keyword>
<feature type="region of interest" description="Disordered" evidence="5">
    <location>
        <begin position="1"/>
        <end position="44"/>
    </location>
</feature>
<evidence type="ECO:0000256" key="1">
    <source>
        <dbReference type="ARBA" id="ARBA00004141"/>
    </source>
</evidence>
<comment type="subcellular location">
    <subcellularLocation>
        <location evidence="1">Membrane</location>
        <topology evidence="1">Multi-pass membrane protein</topology>
    </subcellularLocation>
</comment>
<proteinExistence type="predicted"/>
<keyword evidence="7" id="KW-1185">Reference proteome</keyword>
<dbReference type="Gene3D" id="1.20.140.150">
    <property type="match status" value="1"/>
</dbReference>
<evidence type="ECO:0000313" key="7">
    <source>
        <dbReference type="Proteomes" id="UP000005408"/>
    </source>
</evidence>
<feature type="compositionally biased region" description="Basic and acidic residues" evidence="5">
    <location>
        <begin position="27"/>
        <end position="44"/>
    </location>
</feature>
<evidence type="ECO:0000256" key="5">
    <source>
        <dbReference type="SAM" id="MobiDB-lite"/>
    </source>
</evidence>
<accession>A0A8W8N711</accession>
<dbReference type="EnsemblMetazoa" id="G5594.1">
    <property type="protein sequence ID" value="G5594.1:cds"/>
    <property type="gene ID" value="G5594"/>
</dbReference>
<reference evidence="6" key="1">
    <citation type="submission" date="2022-08" db="UniProtKB">
        <authorList>
            <consortium name="EnsemblMetazoa"/>
        </authorList>
    </citation>
    <scope>IDENTIFICATION</scope>
    <source>
        <strain evidence="6">05x7-T-G4-1.051#20</strain>
    </source>
</reference>
<dbReference type="Pfam" id="PF00822">
    <property type="entry name" value="PMP22_Claudin"/>
    <property type="match status" value="1"/>
</dbReference>
<dbReference type="InterPro" id="IPR017974">
    <property type="entry name" value="Claudin_CS"/>
</dbReference>
<name>A0A8W8N711_MAGGI</name>
<dbReference type="GO" id="GO:0016020">
    <property type="term" value="C:membrane"/>
    <property type="evidence" value="ECO:0007669"/>
    <property type="project" value="UniProtKB-SubCell"/>
</dbReference>
<feature type="compositionally biased region" description="Polar residues" evidence="5">
    <location>
        <begin position="17"/>
        <end position="26"/>
    </location>
</feature>
<evidence type="ECO:0000256" key="2">
    <source>
        <dbReference type="ARBA" id="ARBA00022692"/>
    </source>
</evidence>
<sequence>MCRPESVHSGRKESTTELRNGSPNIQRDQKEQKSTKDAATTEKQRLKKASPYWISFEYQGIKVHSGLWKTCATIKLIDKVECFDFESVSDWFKAVRATSIMGFISL</sequence>
<dbReference type="PROSITE" id="PS01346">
    <property type="entry name" value="CLAUDIN"/>
    <property type="match status" value="1"/>
</dbReference>
<protein>
    <submittedName>
        <fullName evidence="6">Uncharacterized protein</fullName>
    </submittedName>
</protein>
<keyword evidence="2" id="KW-0812">Transmembrane</keyword>
<organism evidence="6 7">
    <name type="scientific">Magallana gigas</name>
    <name type="common">Pacific oyster</name>
    <name type="synonym">Crassostrea gigas</name>
    <dbReference type="NCBI Taxonomy" id="29159"/>
    <lineage>
        <taxon>Eukaryota</taxon>
        <taxon>Metazoa</taxon>
        <taxon>Spiralia</taxon>
        <taxon>Lophotrochozoa</taxon>
        <taxon>Mollusca</taxon>
        <taxon>Bivalvia</taxon>
        <taxon>Autobranchia</taxon>
        <taxon>Pteriomorphia</taxon>
        <taxon>Ostreida</taxon>
        <taxon>Ostreoidea</taxon>
        <taxon>Ostreidae</taxon>
        <taxon>Magallana</taxon>
    </lineage>
</organism>
<keyword evidence="4" id="KW-0472">Membrane</keyword>